<dbReference type="Proteomes" id="UP000054279">
    <property type="component" value="Unassembled WGS sequence"/>
</dbReference>
<keyword evidence="2" id="KW-1185">Reference proteome</keyword>
<gene>
    <name evidence="1" type="ORF">M422DRAFT_260242</name>
</gene>
<dbReference type="HOGENOM" id="CLU_2980616_0_0_1"/>
<accession>A0A0C9VJ01</accession>
<organism evidence="1 2">
    <name type="scientific">Sphaerobolus stellatus (strain SS14)</name>
    <dbReference type="NCBI Taxonomy" id="990650"/>
    <lineage>
        <taxon>Eukaryota</taxon>
        <taxon>Fungi</taxon>
        <taxon>Dikarya</taxon>
        <taxon>Basidiomycota</taxon>
        <taxon>Agaricomycotina</taxon>
        <taxon>Agaricomycetes</taxon>
        <taxon>Phallomycetidae</taxon>
        <taxon>Geastrales</taxon>
        <taxon>Sphaerobolaceae</taxon>
        <taxon>Sphaerobolus</taxon>
    </lineage>
</organism>
<dbReference type="AlphaFoldDB" id="A0A0C9VJ01"/>
<protein>
    <submittedName>
        <fullName evidence="1">Uncharacterized protein</fullName>
    </submittedName>
</protein>
<evidence type="ECO:0000313" key="2">
    <source>
        <dbReference type="Proteomes" id="UP000054279"/>
    </source>
</evidence>
<name>A0A0C9VJ01_SPHS4</name>
<sequence length="58" mass="6297">MNGMCTIYNLLVVLFEHSPGLQELHITALVTLTNPGECSLLNLNSLNLNSKTPNNAQS</sequence>
<reference evidence="1 2" key="1">
    <citation type="submission" date="2014-06" db="EMBL/GenBank/DDBJ databases">
        <title>Evolutionary Origins and Diversification of the Mycorrhizal Mutualists.</title>
        <authorList>
            <consortium name="DOE Joint Genome Institute"/>
            <consortium name="Mycorrhizal Genomics Consortium"/>
            <person name="Kohler A."/>
            <person name="Kuo A."/>
            <person name="Nagy L.G."/>
            <person name="Floudas D."/>
            <person name="Copeland A."/>
            <person name="Barry K.W."/>
            <person name="Cichocki N."/>
            <person name="Veneault-Fourrey C."/>
            <person name="LaButti K."/>
            <person name="Lindquist E.A."/>
            <person name="Lipzen A."/>
            <person name="Lundell T."/>
            <person name="Morin E."/>
            <person name="Murat C."/>
            <person name="Riley R."/>
            <person name="Ohm R."/>
            <person name="Sun H."/>
            <person name="Tunlid A."/>
            <person name="Henrissat B."/>
            <person name="Grigoriev I.V."/>
            <person name="Hibbett D.S."/>
            <person name="Martin F."/>
        </authorList>
    </citation>
    <scope>NUCLEOTIDE SEQUENCE [LARGE SCALE GENOMIC DNA]</scope>
    <source>
        <strain evidence="1 2">SS14</strain>
    </source>
</reference>
<dbReference type="EMBL" id="KN837170">
    <property type="protein sequence ID" value="KIJ37296.1"/>
    <property type="molecule type" value="Genomic_DNA"/>
</dbReference>
<proteinExistence type="predicted"/>
<evidence type="ECO:0000313" key="1">
    <source>
        <dbReference type="EMBL" id="KIJ37296.1"/>
    </source>
</evidence>